<dbReference type="InterPro" id="IPR037396">
    <property type="entry name" value="FMN_HAD"/>
</dbReference>
<dbReference type="InterPro" id="IPR000262">
    <property type="entry name" value="FMN-dep_DH"/>
</dbReference>
<feature type="binding site" evidence="7">
    <location>
        <position position="292"/>
    </location>
    <ligand>
        <name>glyoxylate</name>
        <dbReference type="ChEBI" id="CHEBI:36655"/>
    </ligand>
</feature>
<dbReference type="EMBL" id="FXAF01000003">
    <property type="protein sequence ID" value="SMF19728.1"/>
    <property type="molecule type" value="Genomic_DNA"/>
</dbReference>
<feature type="binding site" evidence="7">
    <location>
        <position position="290"/>
    </location>
    <ligand>
        <name>FMN</name>
        <dbReference type="ChEBI" id="CHEBI:58210"/>
    </ligand>
</feature>
<protein>
    <submittedName>
        <fullName evidence="10">L-lactate dehydrogenase (Cytochrome)</fullName>
    </submittedName>
</protein>
<dbReference type="Proteomes" id="UP000192903">
    <property type="component" value="Unassembled WGS sequence"/>
</dbReference>
<keyword evidence="2 7" id="KW-0285">Flavoprotein</keyword>
<dbReference type="PROSITE" id="PS51349">
    <property type="entry name" value="FMN_HYDROXY_ACID_DH_2"/>
    <property type="match status" value="1"/>
</dbReference>
<accession>A0A1X7DQW1</accession>
<dbReference type="PANTHER" id="PTHR10578">
    <property type="entry name" value="S -2-HYDROXY-ACID OXIDASE-RELATED"/>
    <property type="match status" value="1"/>
</dbReference>
<feature type="binding site" evidence="7">
    <location>
        <begin position="346"/>
        <end position="347"/>
    </location>
    <ligand>
        <name>FMN</name>
        <dbReference type="ChEBI" id="CHEBI:58210"/>
    </ligand>
</feature>
<dbReference type="Pfam" id="PF01070">
    <property type="entry name" value="FMN_dh"/>
    <property type="match status" value="1"/>
</dbReference>
<feature type="binding site" evidence="7">
    <location>
        <position position="145"/>
    </location>
    <ligand>
        <name>glyoxylate</name>
        <dbReference type="ChEBI" id="CHEBI:36655"/>
    </ligand>
</feature>
<dbReference type="SUPFAM" id="SSF51395">
    <property type="entry name" value="FMN-linked oxidoreductases"/>
    <property type="match status" value="1"/>
</dbReference>
<dbReference type="OrthoDB" id="9770452at2"/>
<evidence type="ECO:0000313" key="10">
    <source>
        <dbReference type="EMBL" id="SMF19728.1"/>
    </source>
</evidence>
<feature type="binding site" evidence="7">
    <location>
        <begin position="93"/>
        <end position="95"/>
    </location>
    <ligand>
        <name>FMN</name>
        <dbReference type="ChEBI" id="CHEBI:58210"/>
    </ligand>
</feature>
<feature type="binding site" evidence="7">
    <location>
        <position position="182"/>
    </location>
    <ligand>
        <name>glyoxylate</name>
        <dbReference type="ChEBI" id="CHEBI:36655"/>
    </ligand>
</feature>
<evidence type="ECO:0000256" key="2">
    <source>
        <dbReference type="ARBA" id="ARBA00022630"/>
    </source>
</evidence>
<keyword evidence="3 7" id="KW-0288">FMN</keyword>
<evidence type="ECO:0000313" key="11">
    <source>
        <dbReference type="Proteomes" id="UP000192903"/>
    </source>
</evidence>
<feature type="binding site" evidence="7">
    <location>
        <position position="143"/>
    </location>
    <ligand>
        <name>FMN</name>
        <dbReference type="ChEBI" id="CHEBI:58210"/>
    </ligand>
</feature>
<evidence type="ECO:0000256" key="4">
    <source>
        <dbReference type="ARBA" id="ARBA00023002"/>
    </source>
</evidence>
<feature type="binding site" evidence="7">
    <location>
        <position position="268"/>
    </location>
    <ligand>
        <name>FMN</name>
        <dbReference type="ChEBI" id="CHEBI:58210"/>
    </ligand>
</feature>
<comment type="similarity">
    <text evidence="5">Belongs to the FMN-dependent alpha-hydroxy acid dehydrogenase family.</text>
</comment>
<feature type="active site" description="Proton acceptor" evidence="6">
    <location>
        <position position="292"/>
    </location>
</feature>
<evidence type="ECO:0000256" key="8">
    <source>
        <dbReference type="SAM" id="MobiDB-lite"/>
    </source>
</evidence>
<name>A0A1X7DQW1_9HYPH</name>
<dbReference type="GO" id="GO:0004459">
    <property type="term" value="F:L-lactate dehydrogenase (NAD+) activity"/>
    <property type="evidence" value="ECO:0007669"/>
    <property type="project" value="TreeGrafter"/>
</dbReference>
<dbReference type="InterPro" id="IPR008259">
    <property type="entry name" value="FMN_hydac_DH_AS"/>
</dbReference>
<dbReference type="PROSITE" id="PS00557">
    <property type="entry name" value="FMN_HYDROXY_ACID_DH_1"/>
    <property type="match status" value="1"/>
</dbReference>
<keyword evidence="4" id="KW-0560">Oxidoreductase</keyword>
<evidence type="ECO:0000256" key="7">
    <source>
        <dbReference type="PIRSR" id="PIRSR000138-2"/>
    </source>
</evidence>
<gene>
    <name evidence="10" type="ORF">SAMN02982989_5717</name>
</gene>
<dbReference type="PIRSF" id="PIRSF000138">
    <property type="entry name" value="Al-hdrx_acd_dh"/>
    <property type="match status" value="1"/>
</dbReference>
<dbReference type="InterPro" id="IPR013785">
    <property type="entry name" value="Aldolase_TIM"/>
</dbReference>
<evidence type="ECO:0000256" key="5">
    <source>
        <dbReference type="ARBA" id="ARBA00024042"/>
    </source>
</evidence>
<dbReference type="CDD" id="cd02809">
    <property type="entry name" value="alpha_hydroxyacid_oxid_FMN"/>
    <property type="match status" value="1"/>
</dbReference>
<comment type="cofactor">
    <cofactor evidence="1">
        <name>FMN</name>
        <dbReference type="ChEBI" id="CHEBI:58210"/>
    </cofactor>
</comment>
<dbReference type="GO" id="GO:0010181">
    <property type="term" value="F:FMN binding"/>
    <property type="evidence" value="ECO:0007669"/>
    <property type="project" value="InterPro"/>
</dbReference>
<keyword evidence="11" id="KW-1185">Reference proteome</keyword>
<evidence type="ECO:0000256" key="6">
    <source>
        <dbReference type="PIRSR" id="PIRSR000138-1"/>
    </source>
</evidence>
<feature type="domain" description="FMN hydroxy acid dehydrogenase" evidence="9">
    <location>
        <begin position="14"/>
        <end position="397"/>
    </location>
</feature>
<evidence type="ECO:0000256" key="1">
    <source>
        <dbReference type="ARBA" id="ARBA00001917"/>
    </source>
</evidence>
<proteinExistence type="inferred from homology"/>
<dbReference type="GO" id="GO:0005886">
    <property type="term" value="C:plasma membrane"/>
    <property type="evidence" value="ECO:0007669"/>
    <property type="project" value="TreeGrafter"/>
</dbReference>
<sequence length="417" mass="45164">MGGGTGEDVKTLAELRRRYPMVGDLERRAKWRIPRFAYEFLQGGAGDETGLNRNRSALKAIEVVPRYGLDVTKVDTSVELFGHRYAAPIGISPIGLDGMMWPGATERFAKAAQAHNIPYMVGTLACATIEQVVEWAPDVTWFQLYPMAPDDHRYSLEMAERARMAGAKVLVATLDVPVRAKRPRDLRNGLVMPFRLTPKTMMRAAMAPLWLDAIRRNGMPTFANMGKFAGGTDHGATAGFVQKHIGGGFPWEQIARLRDKWPGPMMVKGVMHPADAEKALSLGLNGVVVSNHGGRQFDAAPATIDVLPEIARTVGTRGTVLFDSGVVSGVDMLRALACGAQSCFAGRAFMLGLAGLGDRGATHMAQAFIEEYRMALGQNGLLSSDEARRAPVRHPGAWTQKDFAPHIQPVSGGGENS</sequence>
<feature type="region of interest" description="Disordered" evidence="8">
    <location>
        <begin position="394"/>
        <end position="417"/>
    </location>
</feature>
<feature type="binding site" evidence="7">
    <location>
        <position position="173"/>
    </location>
    <ligand>
        <name>FMN</name>
        <dbReference type="ChEBI" id="CHEBI:58210"/>
    </ligand>
</feature>
<dbReference type="InterPro" id="IPR012133">
    <property type="entry name" value="Alpha-hydoxy_acid_DH_FMN"/>
</dbReference>
<evidence type="ECO:0000259" key="9">
    <source>
        <dbReference type="PROSITE" id="PS51349"/>
    </source>
</evidence>
<dbReference type="STRING" id="464029.SAMN02982989_5717"/>
<feature type="binding site" evidence="7">
    <location>
        <position position="295"/>
    </location>
    <ligand>
        <name>glyoxylate</name>
        <dbReference type="ChEBI" id="CHEBI:36655"/>
    </ligand>
</feature>
<dbReference type="AlphaFoldDB" id="A0A1X7DQW1"/>
<organism evidence="10 11">
    <name type="scientific">Xaviernesmea oryzae</name>
    <dbReference type="NCBI Taxonomy" id="464029"/>
    <lineage>
        <taxon>Bacteria</taxon>
        <taxon>Pseudomonadati</taxon>
        <taxon>Pseudomonadota</taxon>
        <taxon>Alphaproteobacteria</taxon>
        <taxon>Hyphomicrobiales</taxon>
        <taxon>Rhizobiaceae</taxon>
        <taxon>Rhizobium/Agrobacterium group</taxon>
        <taxon>Xaviernesmea</taxon>
    </lineage>
</organism>
<dbReference type="Gene3D" id="3.20.20.70">
    <property type="entry name" value="Aldolase class I"/>
    <property type="match status" value="1"/>
</dbReference>
<reference evidence="11" key="1">
    <citation type="submission" date="2017-04" db="EMBL/GenBank/DDBJ databases">
        <authorList>
            <person name="Varghese N."/>
            <person name="Submissions S."/>
        </authorList>
    </citation>
    <scope>NUCLEOTIDE SEQUENCE [LARGE SCALE GENOMIC DNA]</scope>
    <source>
        <strain evidence="11">B4P</strain>
    </source>
</reference>
<evidence type="ECO:0000256" key="3">
    <source>
        <dbReference type="ARBA" id="ARBA00022643"/>
    </source>
</evidence>
<dbReference type="PANTHER" id="PTHR10578:SF107">
    <property type="entry name" value="2-HYDROXYACID OXIDASE 1"/>
    <property type="match status" value="1"/>
</dbReference>
<dbReference type="RefSeq" id="WP_085421092.1">
    <property type="nucleotide sequence ID" value="NZ_FXAF01000003.1"/>
</dbReference>
<dbReference type="GO" id="GO:0009060">
    <property type="term" value="P:aerobic respiration"/>
    <property type="evidence" value="ECO:0007669"/>
    <property type="project" value="TreeGrafter"/>
</dbReference>